<dbReference type="InterPro" id="IPR029063">
    <property type="entry name" value="SAM-dependent_MTases_sf"/>
</dbReference>
<dbReference type="HOGENOM" id="CLU_068669_0_1_0"/>
<keyword evidence="1" id="KW-0808">Transferase</keyword>
<organism evidence="1 2">
    <name type="scientific">Thermobaculum terrenum (strain ATCC BAA-798 / CCMEE 7001 / YNP1)</name>
    <dbReference type="NCBI Taxonomy" id="525904"/>
    <lineage>
        <taxon>Bacteria</taxon>
        <taxon>Bacillati</taxon>
        <taxon>Chloroflexota</taxon>
        <taxon>Chloroflexia</taxon>
        <taxon>Candidatus Thermobaculales</taxon>
        <taxon>Candidatus Thermobaculaceae</taxon>
        <taxon>Thermobaculum</taxon>
    </lineage>
</organism>
<dbReference type="GO" id="GO:0008168">
    <property type="term" value="F:methyltransferase activity"/>
    <property type="evidence" value="ECO:0007669"/>
    <property type="project" value="UniProtKB-KW"/>
</dbReference>
<dbReference type="AlphaFoldDB" id="D1CDZ9"/>
<dbReference type="PANTHER" id="PTHR43861:SF6">
    <property type="entry name" value="METHYLTRANSFERASE TYPE 11"/>
    <property type="match status" value="1"/>
</dbReference>
<dbReference type="Proteomes" id="UP000000323">
    <property type="component" value="Chromosome 1"/>
</dbReference>
<dbReference type="CDD" id="cd02440">
    <property type="entry name" value="AdoMet_MTases"/>
    <property type="match status" value="1"/>
</dbReference>
<dbReference type="Gene3D" id="3.40.50.150">
    <property type="entry name" value="Vaccinia Virus protein VP39"/>
    <property type="match status" value="1"/>
</dbReference>
<dbReference type="STRING" id="525904.Tter_0233"/>
<sequence>MILETSDLEYIDCNLCGSKSHSLFLPANTDFSQISANALACTSIHHSKHGPIVRCNNCGLIFANPRPSPQKIIEIYSQVEDHVYLAEEEGRVATFKNNLAEISRYKRKGKLLDVGCHVGTFLDIAKDYGYEVYGLEPSKWAAEYCRNKRNIEVQECGLSEANLEDSSFEVITMWDVIEHLTDPYKELRRANSLLRDDGILAITTMNVDSVFAKVLGKHYPWYMLMHLYYFTPDTMEKILGKSGFRILEIKHHIRVVSLRYLFSKIKAYSPAAYRAAHTVAHLLKIHDLKVPLNFGDIMTVIARKI</sequence>
<dbReference type="SUPFAM" id="SSF53335">
    <property type="entry name" value="S-adenosyl-L-methionine-dependent methyltransferases"/>
    <property type="match status" value="1"/>
</dbReference>
<dbReference type="OrthoDB" id="9787662at2"/>
<evidence type="ECO:0000313" key="2">
    <source>
        <dbReference type="Proteomes" id="UP000000323"/>
    </source>
</evidence>
<dbReference type="KEGG" id="ttr:Tter_0233"/>
<reference evidence="2" key="1">
    <citation type="journal article" date="2010" name="Stand. Genomic Sci.">
        <title>Complete genome sequence of 'Thermobaculum terrenum' type strain (YNP1).</title>
        <authorList>
            <person name="Kiss H."/>
            <person name="Cleland D."/>
            <person name="Lapidus A."/>
            <person name="Lucas S."/>
            <person name="Glavina Del Rio T."/>
            <person name="Nolan M."/>
            <person name="Tice H."/>
            <person name="Han C."/>
            <person name="Goodwin L."/>
            <person name="Pitluck S."/>
            <person name="Liolios K."/>
            <person name="Ivanova N."/>
            <person name="Mavromatis K."/>
            <person name="Ovchinnikova G."/>
            <person name="Pati A."/>
            <person name="Chen A."/>
            <person name="Palaniappan K."/>
            <person name="Land M."/>
            <person name="Hauser L."/>
            <person name="Chang Y."/>
            <person name="Jeffries C."/>
            <person name="Lu M."/>
            <person name="Brettin T."/>
            <person name="Detter J."/>
            <person name="Goker M."/>
            <person name="Tindall B."/>
            <person name="Beck B."/>
            <person name="McDermott T."/>
            <person name="Woyke T."/>
            <person name="Bristow J."/>
            <person name="Eisen J."/>
            <person name="Markowitz V."/>
            <person name="Hugenholtz P."/>
            <person name="Kyrpides N."/>
            <person name="Klenk H."/>
            <person name="Cheng J."/>
        </authorList>
    </citation>
    <scope>NUCLEOTIDE SEQUENCE [LARGE SCALE GENOMIC DNA]</scope>
    <source>
        <strain evidence="2">ATCC BAA-798 / YNP1</strain>
    </source>
</reference>
<accession>D1CDZ9</accession>
<dbReference type="eggNOG" id="COG2227">
    <property type="taxonomic scope" value="Bacteria"/>
</dbReference>
<dbReference type="EMBL" id="CP001825">
    <property type="protein sequence ID" value="ACZ41155.1"/>
    <property type="molecule type" value="Genomic_DNA"/>
</dbReference>
<protein>
    <submittedName>
        <fullName evidence="1">Methyltransferase type 12</fullName>
    </submittedName>
</protein>
<gene>
    <name evidence="1" type="ordered locus">Tter_0233</name>
</gene>
<keyword evidence="1" id="KW-0489">Methyltransferase</keyword>
<proteinExistence type="predicted"/>
<dbReference type="GO" id="GO:0032259">
    <property type="term" value="P:methylation"/>
    <property type="evidence" value="ECO:0007669"/>
    <property type="project" value="UniProtKB-KW"/>
</dbReference>
<keyword evidence="2" id="KW-1185">Reference proteome</keyword>
<evidence type="ECO:0000313" key="1">
    <source>
        <dbReference type="EMBL" id="ACZ41155.1"/>
    </source>
</evidence>
<dbReference type="PANTHER" id="PTHR43861">
    <property type="entry name" value="TRANS-ACONITATE 2-METHYLTRANSFERASE-RELATED"/>
    <property type="match status" value="1"/>
</dbReference>
<name>D1CDZ9_THET1</name>
<dbReference type="Pfam" id="PF13489">
    <property type="entry name" value="Methyltransf_23"/>
    <property type="match status" value="1"/>
</dbReference>